<proteinExistence type="predicted"/>
<evidence type="ECO:0000313" key="3">
    <source>
        <dbReference type="EMBL" id="KAK1573098.1"/>
    </source>
</evidence>
<evidence type="ECO:0000313" key="4">
    <source>
        <dbReference type="Proteomes" id="UP001231189"/>
    </source>
</evidence>
<dbReference type="InterPro" id="IPR013103">
    <property type="entry name" value="RVT_2"/>
</dbReference>
<evidence type="ECO:0000259" key="2">
    <source>
        <dbReference type="Pfam" id="PF07727"/>
    </source>
</evidence>
<sequence>MIAPPLMAVAAGVHHLEVAGAVVAGVVARHHEDDDSDDDKEAHIASYGVDTNWYSDTGATNHITSELNNLTVRDHYKGHDRVNTASGQGARLRQEILLLDSSLLNSDSRDATIDDLSVTNLHVPHGSPSAPLIVQDLSRHATENLRPNGASNSPPASPETSSQNDSGSNSDDDFLTESSSGSPPPSDQAPDTPAASASARRASPAHPSGRAAGSSAPGRARGSTPTASSDTQGVPGSPVASGGASSAASSAATGSAGSSGSSAPASPVPQPVARRPVTRASQGIKRPKQYHDGTIRWGMSAVTDEPRTLQQAFSDPNWHHAMDEEYSALMKNKTWHLVPSHTAKNVVDCSPVVKIATVRLVLAISVSRGWTLRQLDVKNAFLHGVLEEEVYMRQPPGYEDMGKTNYVCKLDKALYGLKQAPRAWYSRLSSKLVSLGFLSSKSDTSLFIYRKSGVTIFMLIYVDDIIVASSSQQATDALLQDLSKVFALKDLGDLHYFLGMEVHKVDDGIVLNQAKYAQDILARVGMKDCTGCPTPLSSSEKITAHEGSLLGPEDITSYRSMVGALQYLTLTRPDISYAVNKERDEPHSYRYSPELDGELLLLMGAAALMKMVVEVAAVSMEKPSGHFPVPRRAGPETPVPRSWLRDGGGSGRFRVHVAYSPRVLGQGPYIGEEAEWEGRRGGDTPGARPAAPPCHPGPRALLRWLSVFRSFFL</sequence>
<reference evidence="3" key="1">
    <citation type="submission" date="2023-07" db="EMBL/GenBank/DDBJ databases">
        <title>A chromosome-level genome assembly of Lolium multiflorum.</title>
        <authorList>
            <person name="Chen Y."/>
            <person name="Copetti D."/>
            <person name="Kolliker R."/>
            <person name="Studer B."/>
        </authorList>
    </citation>
    <scope>NUCLEOTIDE SEQUENCE</scope>
    <source>
        <strain evidence="3">02402/16</strain>
        <tissue evidence="3">Leaf</tissue>
    </source>
</reference>
<keyword evidence="4" id="KW-1185">Reference proteome</keyword>
<name>A0AAD8PP47_LOLMU</name>
<gene>
    <name evidence="3" type="ORF">QYE76_008309</name>
</gene>
<feature type="compositionally biased region" description="Low complexity" evidence="1">
    <location>
        <begin position="232"/>
        <end position="280"/>
    </location>
</feature>
<dbReference type="AlphaFoldDB" id="A0AAD8PP47"/>
<comment type="caution">
    <text evidence="3">The sequence shown here is derived from an EMBL/GenBank/DDBJ whole genome shotgun (WGS) entry which is preliminary data.</text>
</comment>
<dbReference type="SUPFAM" id="SSF56672">
    <property type="entry name" value="DNA/RNA polymerases"/>
    <property type="match status" value="1"/>
</dbReference>
<accession>A0AAD8PP47</accession>
<feature type="region of interest" description="Disordered" evidence="1">
    <location>
        <begin position="143"/>
        <end position="293"/>
    </location>
</feature>
<evidence type="ECO:0000256" key="1">
    <source>
        <dbReference type="SAM" id="MobiDB-lite"/>
    </source>
</evidence>
<dbReference type="Proteomes" id="UP001231189">
    <property type="component" value="Unassembled WGS sequence"/>
</dbReference>
<dbReference type="EMBL" id="JAUUTY010000883">
    <property type="protein sequence ID" value="KAK1573098.1"/>
    <property type="molecule type" value="Genomic_DNA"/>
</dbReference>
<dbReference type="InterPro" id="IPR043502">
    <property type="entry name" value="DNA/RNA_pol_sf"/>
</dbReference>
<protein>
    <recommendedName>
        <fullName evidence="2">Reverse transcriptase Ty1/copia-type domain-containing protein</fullName>
    </recommendedName>
</protein>
<feature type="compositionally biased region" description="Low complexity" evidence="1">
    <location>
        <begin position="188"/>
        <end position="223"/>
    </location>
</feature>
<feature type="domain" description="Reverse transcriptase Ty1/copia-type" evidence="2">
    <location>
        <begin position="338"/>
        <end position="536"/>
    </location>
</feature>
<organism evidence="3 4">
    <name type="scientific">Lolium multiflorum</name>
    <name type="common">Italian ryegrass</name>
    <name type="synonym">Lolium perenne subsp. multiflorum</name>
    <dbReference type="NCBI Taxonomy" id="4521"/>
    <lineage>
        <taxon>Eukaryota</taxon>
        <taxon>Viridiplantae</taxon>
        <taxon>Streptophyta</taxon>
        <taxon>Embryophyta</taxon>
        <taxon>Tracheophyta</taxon>
        <taxon>Spermatophyta</taxon>
        <taxon>Magnoliopsida</taxon>
        <taxon>Liliopsida</taxon>
        <taxon>Poales</taxon>
        <taxon>Poaceae</taxon>
        <taxon>BOP clade</taxon>
        <taxon>Pooideae</taxon>
        <taxon>Poodae</taxon>
        <taxon>Poeae</taxon>
        <taxon>Poeae Chloroplast Group 2 (Poeae type)</taxon>
        <taxon>Loliodinae</taxon>
        <taxon>Loliinae</taxon>
        <taxon>Lolium</taxon>
    </lineage>
</organism>
<dbReference type="Pfam" id="PF07727">
    <property type="entry name" value="RVT_2"/>
    <property type="match status" value="1"/>
</dbReference>